<evidence type="ECO:0000313" key="2">
    <source>
        <dbReference type="EMBL" id="MCR8873628.1"/>
    </source>
</evidence>
<keyword evidence="3" id="KW-1185">Reference proteome</keyword>
<dbReference type="AlphaFoldDB" id="A0AAW5N4N3"/>
<accession>A0AAW5N4N3</accession>
<protein>
    <recommendedName>
        <fullName evidence="4">Large polyvalent protein-associated domain-containing protein</fullName>
    </recommendedName>
</protein>
<comment type="caution">
    <text evidence="2">The sequence shown here is derived from an EMBL/GenBank/DDBJ whole genome shotgun (WGS) entry which is preliminary data.</text>
</comment>
<evidence type="ECO:0000256" key="1">
    <source>
        <dbReference type="SAM" id="MobiDB-lite"/>
    </source>
</evidence>
<evidence type="ECO:0000313" key="3">
    <source>
        <dbReference type="Proteomes" id="UP001204579"/>
    </source>
</evidence>
<dbReference type="EMBL" id="JANRHJ010000006">
    <property type="protein sequence ID" value="MCR8873628.1"/>
    <property type="molecule type" value="Genomic_DNA"/>
</dbReference>
<proteinExistence type="predicted"/>
<organism evidence="2 3">
    <name type="scientific">Phocaeicola barnesiae</name>
    <dbReference type="NCBI Taxonomy" id="376804"/>
    <lineage>
        <taxon>Bacteria</taxon>
        <taxon>Pseudomonadati</taxon>
        <taxon>Bacteroidota</taxon>
        <taxon>Bacteroidia</taxon>
        <taxon>Bacteroidales</taxon>
        <taxon>Bacteroidaceae</taxon>
        <taxon>Phocaeicola</taxon>
    </lineage>
</organism>
<name>A0AAW5N4N3_9BACT</name>
<dbReference type="RefSeq" id="WP_071149576.1">
    <property type="nucleotide sequence ID" value="NZ_DEQE01000024.1"/>
</dbReference>
<evidence type="ECO:0008006" key="4">
    <source>
        <dbReference type="Google" id="ProtNLM"/>
    </source>
</evidence>
<dbReference type="Proteomes" id="UP001204579">
    <property type="component" value="Unassembled WGS sequence"/>
</dbReference>
<feature type="compositionally biased region" description="Acidic residues" evidence="1">
    <location>
        <begin position="150"/>
        <end position="159"/>
    </location>
</feature>
<feature type="region of interest" description="Disordered" evidence="1">
    <location>
        <begin position="145"/>
        <end position="169"/>
    </location>
</feature>
<gene>
    <name evidence="2" type="ORF">NW209_06320</name>
</gene>
<reference evidence="2 3" key="1">
    <citation type="submission" date="2022-08" db="EMBL/GenBank/DDBJ databases">
        <authorList>
            <person name="Zeman M."/>
            <person name="Kubasova T."/>
        </authorList>
    </citation>
    <scope>NUCLEOTIDE SEQUENCE [LARGE SCALE GENOMIC DNA]</scope>
    <source>
        <strain evidence="2 3">ET62</strain>
    </source>
</reference>
<sequence>MEKEIIETYAFNPEDYYDGRRKSDGKTFRDEVKVFERDFHQRHSGDYALNLYANSATMRLLEKSCGAASFLSYGMDLTQGGAFDAEQDPQINHAMEEYSRHIFVYGIDSAYMERPDGSVVIDEEAGIFPLTLLIDNSMHNGTVRLATPTSDDEQEEENVLIDSPKFEYA</sequence>